<keyword evidence="3" id="KW-1185">Reference proteome</keyword>
<name>T0PX85_SAPDV</name>
<evidence type="ECO:0000313" key="2">
    <source>
        <dbReference type="EMBL" id="EQC26866.1"/>
    </source>
</evidence>
<dbReference type="GeneID" id="19956016"/>
<gene>
    <name evidence="2" type="ORF">SDRG_15289</name>
</gene>
<proteinExistence type="predicted"/>
<dbReference type="InParanoid" id="T0PX85"/>
<dbReference type="AlphaFoldDB" id="T0PX85"/>
<feature type="region of interest" description="Disordered" evidence="1">
    <location>
        <begin position="1"/>
        <end position="20"/>
    </location>
</feature>
<feature type="compositionally biased region" description="Basic residues" evidence="1">
    <location>
        <begin position="1"/>
        <end position="15"/>
    </location>
</feature>
<organism evidence="2 3">
    <name type="scientific">Saprolegnia diclina (strain VS20)</name>
    <dbReference type="NCBI Taxonomy" id="1156394"/>
    <lineage>
        <taxon>Eukaryota</taxon>
        <taxon>Sar</taxon>
        <taxon>Stramenopiles</taxon>
        <taxon>Oomycota</taxon>
        <taxon>Saprolegniomycetes</taxon>
        <taxon>Saprolegniales</taxon>
        <taxon>Saprolegniaceae</taxon>
        <taxon>Saprolegnia</taxon>
    </lineage>
</organism>
<evidence type="ECO:0000313" key="3">
    <source>
        <dbReference type="Proteomes" id="UP000030762"/>
    </source>
</evidence>
<sequence>MTGQRKVHRRTKAKGQRSCASTGKEPFEVAIQGLLIWAVSSRKSPTPFNDAVAKLTAAARVHPAPFTVCGVRLTVPKLSYAHLRLGDEVIARALVQSGVYDVVLAEHDRMTNHFCRNAGFEPTIKRFHELPGAPLPDVIANRVRDLSVETFLFDKGDPRQADFCGLQFSLVFWPKTARVLLFDLMTGVEILFDAVQRRSVDTRLGLPSTMALVDALLPRFGDARESERATLYAHSLALFCDALITLKQLDPVTRFLSRFLRGTSDDTTFSNIASFVSILIRDFGWEPLAKSLHTMLRRWATTLSGLRLCYRLVASLAGAAESPICDPISQPFAIELIVSLWSTIAILAQRLLCPSRHVGTSDAVAASRAVFQFSSFLELHVARPEHMRQRWLHNRLPDRVVATVASFLGPVPTLSMLEQMRLFEPVIDMASGVAAAIRLGLDCDANKGYIHTILDTYLAGDYDDYPAFDMQLVSSLLVVAAAGHRFDTVLDHLKRRRRLALAPSILAFAKLWPALASGDVGTQCSLVLLRAAGDVNDNVNSQGRQTPVLNTISALTYFAKFDRALLSRFTDSWLGALTLQQLQTTLGDVVIELHMQVPSESRLLHRLAQKHVDAVGRPLELTDYALRNLHAPNCCDRCVEFKAFLLAPLRITFALGDNSTCTTLLSIIDANPLQLRLQNTSSPRHDDNFRLEHSVLQRSGHVAFVSKVRQPGQVTPDVLRAHLAFARENAEQKQKTDRVAHIRDAMAAGMAADAASLWTAHN</sequence>
<dbReference type="RefSeq" id="XP_008619679.1">
    <property type="nucleotide sequence ID" value="XM_008621457.1"/>
</dbReference>
<dbReference type="VEuPathDB" id="FungiDB:SDRG_15289"/>
<protein>
    <submittedName>
        <fullName evidence="2">Uncharacterized protein</fullName>
    </submittedName>
</protein>
<evidence type="ECO:0000256" key="1">
    <source>
        <dbReference type="SAM" id="MobiDB-lite"/>
    </source>
</evidence>
<dbReference type="Proteomes" id="UP000030762">
    <property type="component" value="Unassembled WGS sequence"/>
</dbReference>
<reference evidence="2 3" key="1">
    <citation type="submission" date="2012-04" db="EMBL/GenBank/DDBJ databases">
        <title>The Genome Sequence of Saprolegnia declina VS20.</title>
        <authorList>
            <consortium name="The Broad Institute Genome Sequencing Platform"/>
            <person name="Russ C."/>
            <person name="Nusbaum C."/>
            <person name="Tyler B."/>
            <person name="van West P."/>
            <person name="Dieguez-Uribeondo J."/>
            <person name="de Bruijn I."/>
            <person name="Tripathy S."/>
            <person name="Jiang R."/>
            <person name="Young S.K."/>
            <person name="Zeng Q."/>
            <person name="Gargeya S."/>
            <person name="Fitzgerald M."/>
            <person name="Haas B."/>
            <person name="Abouelleil A."/>
            <person name="Alvarado L."/>
            <person name="Arachchi H.M."/>
            <person name="Berlin A."/>
            <person name="Chapman S.B."/>
            <person name="Goldberg J."/>
            <person name="Griggs A."/>
            <person name="Gujja S."/>
            <person name="Hansen M."/>
            <person name="Howarth C."/>
            <person name="Imamovic A."/>
            <person name="Larimer J."/>
            <person name="McCowen C."/>
            <person name="Montmayeur A."/>
            <person name="Murphy C."/>
            <person name="Neiman D."/>
            <person name="Pearson M."/>
            <person name="Priest M."/>
            <person name="Roberts A."/>
            <person name="Saif S."/>
            <person name="Shea T."/>
            <person name="Sisk P."/>
            <person name="Sykes S."/>
            <person name="Wortman J."/>
            <person name="Nusbaum C."/>
            <person name="Birren B."/>
        </authorList>
    </citation>
    <scope>NUCLEOTIDE SEQUENCE [LARGE SCALE GENOMIC DNA]</scope>
    <source>
        <strain evidence="2 3">VS20</strain>
    </source>
</reference>
<dbReference type="EMBL" id="JH767219">
    <property type="protein sequence ID" value="EQC26866.1"/>
    <property type="molecule type" value="Genomic_DNA"/>
</dbReference>
<accession>T0PX85</accession>